<keyword evidence="1" id="KW-0732">Signal</keyword>
<accession>A0A1B8U3N8</accession>
<keyword evidence="3" id="KW-1185">Reference proteome</keyword>
<feature type="signal peptide" evidence="1">
    <location>
        <begin position="1"/>
        <end position="25"/>
    </location>
</feature>
<evidence type="ECO:0000313" key="3">
    <source>
        <dbReference type="Proteomes" id="UP000092584"/>
    </source>
</evidence>
<gene>
    <name evidence="2" type="ORF">LPB3_00365</name>
</gene>
<dbReference type="AlphaFoldDB" id="A0A1B8U3N8"/>
<reference evidence="3" key="1">
    <citation type="submission" date="2016-02" db="EMBL/GenBank/DDBJ databases">
        <authorList>
            <person name="Shin S.-K."/>
            <person name="Yi H."/>
            <person name="Kim E."/>
        </authorList>
    </citation>
    <scope>NUCLEOTIDE SEQUENCE [LARGE SCALE GENOMIC DNA]</scope>
    <source>
        <strain evidence="3">LPB0003</strain>
    </source>
</reference>
<organism evidence="2 3">
    <name type="scientific">Polaribacter vadi</name>
    <dbReference type="NCBI Taxonomy" id="1774273"/>
    <lineage>
        <taxon>Bacteria</taxon>
        <taxon>Pseudomonadati</taxon>
        <taxon>Bacteroidota</taxon>
        <taxon>Flavobacteriia</taxon>
        <taxon>Flavobacteriales</taxon>
        <taxon>Flavobacteriaceae</taxon>
    </lineage>
</organism>
<evidence type="ECO:0000313" key="2">
    <source>
        <dbReference type="EMBL" id="OBY66487.1"/>
    </source>
</evidence>
<proteinExistence type="predicted"/>
<feature type="chain" id="PRO_5008615980" evidence="1">
    <location>
        <begin position="26"/>
        <end position="141"/>
    </location>
</feature>
<name>A0A1B8U3N8_9FLAO</name>
<evidence type="ECO:0000256" key="1">
    <source>
        <dbReference type="SAM" id="SignalP"/>
    </source>
</evidence>
<comment type="caution">
    <text evidence="2">The sequence shown here is derived from an EMBL/GenBank/DDBJ whole genome shotgun (WGS) entry which is preliminary data.</text>
</comment>
<dbReference type="EMBL" id="LSFM01000001">
    <property type="protein sequence ID" value="OBY66487.1"/>
    <property type="molecule type" value="Genomic_DNA"/>
</dbReference>
<protein>
    <submittedName>
        <fullName evidence="2">Uncharacterized protein</fullName>
    </submittedName>
</protein>
<dbReference type="RefSeq" id="WP_065317609.1">
    <property type="nucleotide sequence ID" value="NZ_CP017477.1"/>
</dbReference>
<dbReference type="Proteomes" id="UP000092584">
    <property type="component" value="Unassembled WGS sequence"/>
</dbReference>
<sequence length="141" mass="16496">MKINRVFRSYLFLLIPLLLTNFANAFANNNDKHVSFSSNFDVSISSSSSEENIHVRFSPYQKEHRNIPVPNIVDIENIEENEEISSKENYKITADNFLASVFYKSSLLKLAYRYQQKNSVYPFSFKNTSLKLHIKFQVFII</sequence>